<geneLocation type="plasmid" evidence="1">
    <name>pKP_BO_OXA-181</name>
</geneLocation>
<organism evidence="1">
    <name type="scientific">Escherichia coli</name>
    <dbReference type="NCBI Taxonomy" id="562"/>
    <lineage>
        <taxon>Bacteria</taxon>
        <taxon>Pseudomonadati</taxon>
        <taxon>Pseudomonadota</taxon>
        <taxon>Gammaproteobacteria</taxon>
        <taxon>Enterobacterales</taxon>
        <taxon>Enterobacteriaceae</taxon>
        <taxon>Escherichia</taxon>
    </lineage>
</organism>
<dbReference type="EMBL" id="MG228426">
    <property type="protein sequence ID" value="AUV50510.1"/>
    <property type="molecule type" value="Genomic_DNA"/>
</dbReference>
<dbReference type="SUPFAM" id="SSF101082">
    <property type="entry name" value="Typo IV secretion system protein TraC"/>
    <property type="match status" value="1"/>
</dbReference>
<name>A0A2K9UZP9_ECOLX</name>
<sequence length="67" mass="7694">MADLIDQVKNAQDTKATQDATNAVSLASLKFNKLKFQYEMYRDKQRDLAEYKEKMLQAAFGETIRGC</sequence>
<dbReference type="AlphaFoldDB" id="A0A2K9UZP9"/>
<protein>
    <submittedName>
        <fullName evidence="1">Minor pilin of type IV secretion complex (VirB5)</fullName>
    </submittedName>
</protein>
<keyword evidence="1" id="KW-0614">Plasmid</keyword>
<reference evidence="1" key="1">
    <citation type="submission" date="2017-10" db="EMBL/GenBank/DDBJ databases">
        <title>Escherichia coli strain KP_ZA plasmid pBO_OXA-181, complete sequence.</title>
        <authorList>
            <person name="Gaibani P."/>
        </authorList>
    </citation>
    <scope>NUCLEOTIDE SEQUENCE</scope>
    <source>
        <strain evidence="1">BO15V</strain>
        <plasmid evidence="1">pKP_BO_OXA-181</plasmid>
    </source>
</reference>
<evidence type="ECO:0000313" key="1">
    <source>
        <dbReference type="EMBL" id="AUV50510.1"/>
    </source>
</evidence>
<proteinExistence type="predicted"/>
<accession>A0A2K9UZP9</accession>